<feature type="non-terminal residue" evidence="2">
    <location>
        <position position="97"/>
    </location>
</feature>
<proteinExistence type="predicted"/>
<dbReference type="InterPro" id="IPR018980">
    <property type="entry name" value="FERM_PH-like_C"/>
</dbReference>
<accession>A0A087UV90</accession>
<feature type="domain" description="FERM" evidence="1">
    <location>
        <begin position="1"/>
        <end position="97"/>
    </location>
</feature>
<organism evidence="2 3">
    <name type="scientific">Stegodyphus mimosarum</name>
    <name type="common">African social velvet spider</name>
    <dbReference type="NCBI Taxonomy" id="407821"/>
    <lineage>
        <taxon>Eukaryota</taxon>
        <taxon>Metazoa</taxon>
        <taxon>Ecdysozoa</taxon>
        <taxon>Arthropoda</taxon>
        <taxon>Chelicerata</taxon>
        <taxon>Arachnida</taxon>
        <taxon>Araneae</taxon>
        <taxon>Araneomorphae</taxon>
        <taxon>Entelegynae</taxon>
        <taxon>Eresoidea</taxon>
        <taxon>Eresidae</taxon>
        <taxon>Stegodyphus</taxon>
    </lineage>
</organism>
<sequence length="97" mass="11546">MMKFPEYGSHYHKVLQDKKNTSSVVWLSIRSKGIAVYENVSGKRSLCQNYPWENIKRISFSKKYFCVAPKTESITSRHVVYRFYTSLLHRSQYLFNI</sequence>
<dbReference type="PROSITE" id="PS50057">
    <property type="entry name" value="FERM_3"/>
    <property type="match status" value="1"/>
</dbReference>
<dbReference type="AlphaFoldDB" id="A0A087UV90"/>
<keyword evidence="3" id="KW-1185">Reference proteome</keyword>
<protein>
    <submittedName>
        <fullName evidence="2">FERM domain-containing protein 6</fullName>
    </submittedName>
</protein>
<dbReference type="OrthoDB" id="6416508at2759"/>
<name>A0A087UV90_STEMI</name>
<dbReference type="STRING" id="407821.A0A087UV90"/>
<dbReference type="PANTHER" id="PTHR46900">
    <property type="entry name" value="TYROSINE-PROTEIN PHOSPHATASE NON-RECEPTOR TYPE 13"/>
    <property type="match status" value="1"/>
</dbReference>
<dbReference type="Proteomes" id="UP000054359">
    <property type="component" value="Unassembled WGS sequence"/>
</dbReference>
<dbReference type="Gene3D" id="2.30.29.30">
    <property type="entry name" value="Pleckstrin-homology domain (PH domain)/Phosphotyrosine-binding domain (PTB)"/>
    <property type="match status" value="1"/>
</dbReference>
<dbReference type="SMART" id="SM01196">
    <property type="entry name" value="FERM_C"/>
    <property type="match status" value="1"/>
</dbReference>
<dbReference type="InterPro" id="IPR011993">
    <property type="entry name" value="PH-like_dom_sf"/>
</dbReference>
<dbReference type="EMBL" id="KK121810">
    <property type="protein sequence ID" value="KFM81279.1"/>
    <property type="molecule type" value="Genomic_DNA"/>
</dbReference>
<evidence type="ECO:0000313" key="2">
    <source>
        <dbReference type="EMBL" id="KFM81279.1"/>
    </source>
</evidence>
<dbReference type="Pfam" id="PF09380">
    <property type="entry name" value="FERM_C"/>
    <property type="match status" value="1"/>
</dbReference>
<dbReference type="SUPFAM" id="SSF50729">
    <property type="entry name" value="PH domain-like"/>
    <property type="match status" value="1"/>
</dbReference>
<dbReference type="InterPro" id="IPR052074">
    <property type="entry name" value="NonRcpt_TyrProt_Phosphatase"/>
</dbReference>
<reference evidence="2 3" key="1">
    <citation type="submission" date="2013-11" db="EMBL/GenBank/DDBJ databases">
        <title>Genome sequencing of Stegodyphus mimosarum.</title>
        <authorList>
            <person name="Bechsgaard J."/>
        </authorList>
    </citation>
    <scope>NUCLEOTIDE SEQUENCE [LARGE SCALE GENOMIC DNA]</scope>
</reference>
<dbReference type="InterPro" id="IPR000299">
    <property type="entry name" value="FERM_domain"/>
</dbReference>
<evidence type="ECO:0000259" key="1">
    <source>
        <dbReference type="PROSITE" id="PS50057"/>
    </source>
</evidence>
<gene>
    <name evidence="2" type="ORF">X975_14711</name>
</gene>
<dbReference type="OMA" id="PEYGSHY"/>
<dbReference type="PANTHER" id="PTHR46900:SF2">
    <property type="entry name" value="TYROSINE-PROTEIN PHOSPHATASE NON-RECEPTOR TYPE 13"/>
    <property type="match status" value="1"/>
</dbReference>
<evidence type="ECO:0000313" key="3">
    <source>
        <dbReference type="Proteomes" id="UP000054359"/>
    </source>
</evidence>